<dbReference type="InterPro" id="IPR009057">
    <property type="entry name" value="Homeodomain-like_sf"/>
</dbReference>
<dbReference type="STRING" id="571913.VV02_21740"/>
<dbReference type="InterPro" id="IPR050109">
    <property type="entry name" value="HTH-type_TetR-like_transc_reg"/>
</dbReference>
<protein>
    <recommendedName>
        <fullName evidence="3">HTH tetR-type domain-containing protein</fullName>
    </recommendedName>
</protein>
<organism evidence="4 5">
    <name type="scientific">Luteipulveratus mongoliensis</name>
    <dbReference type="NCBI Taxonomy" id="571913"/>
    <lineage>
        <taxon>Bacteria</taxon>
        <taxon>Bacillati</taxon>
        <taxon>Actinomycetota</taxon>
        <taxon>Actinomycetes</taxon>
        <taxon>Micrococcales</taxon>
        <taxon>Dermacoccaceae</taxon>
        <taxon>Luteipulveratus</taxon>
    </lineage>
</organism>
<dbReference type="Pfam" id="PF00440">
    <property type="entry name" value="TetR_N"/>
    <property type="match status" value="1"/>
</dbReference>
<dbReference type="Proteomes" id="UP000066480">
    <property type="component" value="Chromosome"/>
</dbReference>
<dbReference type="PANTHER" id="PTHR30055:SF200">
    <property type="entry name" value="HTH-TYPE TRANSCRIPTIONAL REPRESSOR BDCR"/>
    <property type="match status" value="1"/>
</dbReference>
<dbReference type="KEGG" id="lmoi:VV02_21740"/>
<evidence type="ECO:0000256" key="2">
    <source>
        <dbReference type="PROSITE-ProRule" id="PRU00335"/>
    </source>
</evidence>
<name>A0A0K1JR32_9MICO</name>
<dbReference type="PATRIC" id="fig|571913.6.peg.4402"/>
<dbReference type="InterPro" id="IPR041490">
    <property type="entry name" value="KstR2_TetR_C"/>
</dbReference>
<proteinExistence type="predicted"/>
<dbReference type="EMBL" id="CP011112">
    <property type="protein sequence ID" value="AKU19181.1"/>
    <property type="molecule type" value="Genomic_DNA"/>
</dbReference>
<dbReference type="AlphaFoldDB" id="A0A0K1JR32"/>
<dbReference type="PANTHER" id="PTHR30055">
    <property type="entry name" value="HTH-TYPE TRANSCRIPTIONAL REGULATOR RUTR"/>
    <property type="match status" value="1"/>
</dbReference>
<feature type="domain" description="HTH tetR-type" evidence="3">
    <location>
        <begin position="1"/>
        <end position="55"/>
    </location>
</feature>
<dbReference type="GO" id="GO:0003700">
    <property type="term" value="F:DNA-binding transcription factor activity"/>
    <property type="evidence" value="ECO:0007669"/>
    <property type="project" value="TreeGrafter"/>
</dbReference>
<evidence type="ECO:0000313" key="4">
    <source>
        <dbReference type="EMBL" id="AKU19181.1"/>
    </source>
</evidence>
<dbReference type="GO" id="GO:0000976">
    <property type="term" value="F:transcription cis-regulatory region binding"/>
    <property type="evidence" value="ECO:0007669"/>
    <property type="project" value="TreeGrafter"/>
</dbReference>
<reference evidence="4 5" key="1">
    <citation type="submission" date="2015-03" db="EMBL/GenBank/DDBJ databases">
        <title>Luteipulveratus halotolerans sp. nov., a novel actinobacterium (Dermacoccaceae) from Sarawak, Malaysia.</title>
        <authorList>
            <person name="Juboi H."/>
            <person name="Basik A."/>
            <person name="Shamsul S.S."/>
            <person name="Arnold P."/>
            <person name="Schmitt E.K."/>
            <person name="Sanglier J.-J."/>
            <person name="Yeo T."/>
        </authorList>
    </citation>
    <scope>NUCLEOTIDE SEQUENCE [LARGE SCALE GENOMIC DNA]</scope>
    <source>
        <strain evidence="4 5">MN07-A0370</strain>
    </source>
</reference>
<gene>
    <name evidence="4" type="ORF">VV02_21740</name>
</gene>
<keyword evidence="5" id="KW-1185">Reference proteome</keyword>
<dbReference type="InterPro" id="IPR036271">
    <property type="entry name" value="Tet_transcr_reg_TetR-rel_C_sf"/>
</dbReference>
<dbReference type="Pfam" id="PF17932">
    <property type="entry name" value="TetR_C_24"/>
    <property type="match status" value="1"/>
</dbReference>
<feature type="DNA-binding region" description="H-T-H motif" evidence="2">
    <location>
        <begin position="18"/>
        <end position="37"/>
    </location>
</feature>
<dbReference type="SUPFAM" id="SSF48498">
    <property type="entry name" value="Tetracyclin repressor-like, C-terminal domain"/>
    <property type="match status" value="1"/>
</dbReference>
<dbReference type="Gene3D" id="1.10.357.10">
    <property type="entry name" value="Tetracycline Repressor, domain 2"/>
    <property type="match status" value="1"/>
</dbReference>
<evidence type="ECO:0000313" key="5">
    <source>
        <dbReference type="Proteomes" id="UP000066480"/>
    </source>
</evidence>
<evidence type="ECO:0000256" key="1">
    <source>
        <dbReference type="ARBA" id="ARBA00023125"/>
    </source>
</evidence>
<keyword evidence="1 2" id="KW-0238">DNA-binding</keyword>
<evidence type="ECO:0000259" key="3">
    <source>
        <dbReference type="PROSITE" id="PS50977"/>
    </source>
</evidence>
<dbReference type="PROSITE" id="PS50977">
    <property type="entry name" value="HTH_TETR_2"/>
    <property type="match status" value="1"/>
</dbReference>
<sequence length="182" mass="19541">MVEAARNAFAEKGFHGTTTRDIASAAGMSPAAVYVHHPTKESLLFQISEHGHRAILDSIRAAVDEHETPTDQLRALVWTFAQRHAAHHTSARIVYYEAAALTPEHRAQTDALATEISEVVLGVLRAGIAAGEFSCDDVALAGRSIAGMGVDVARWYDDTGSWTPEQIADHQAQTALRMVGAG</sequence>
<dbReference type="InterPro" id="IPR001647">
    <property type="entry name" value="HTH_TetR"/>
</dbReference>
<dbReference type="PRINTS" id="PR00455">
    <property type="entry name" value="HTHTETR"/>
</dbReference>
<dbReference type="SUPFAM" id="SSF46689">
    <property type="entry name" value="Homeodomain-like"/>
    <property type="match status" value="1"/>
</dbReference>
<accession>A0A0K1JR32</accession>